<feature type="transmembrane region" description="Helical" evidence="1">
    <location>
        <begin position="58"/>
        <end position="81"/>
    </location>
</feature>
<keyword evidence="1" id="KW-0472">Membrane</keyword>
<protein>
    <submittedName>
        <fullName evidence="2">Uncharacterized protein</fullName>
    </submittedName>
</protein>
<keyword evidence="1" id="KW-1133">Transmembrane helix</keyword>
<evidence type="ECO:0000256" key="1">
    <source>
        <dbReference type="SAM" id="Phobius"/>
    </source>
</evidence>
<evidence type="ECO:0000313" key="2">
    <source>
        <dbReference type="EMBL" id="GBP35675.1"/>
    </source>
</evidence>
<reference evidence="2 3" key="1">
    <citation type="journal article" date="2019" name="Commun. Biol.">
        <title>The bagworm genome reveals a unique fibroin gene that provides high tensile strength.</title>
        <authorList>
            <person name="Kono N."/>
            <person name="Nakamura H."/>
            <person name="Ohtoshi R."/>
            <person name="Tomita M."/>
            <person name="Numata K."/>
            <person name="Arakawa K."/>
        </authorList>
    </citation>
    <scope>NUCLEOTIDE SEQUENCE [LARGE SCALE GENOMIC DNA]</scope>
</reference>
<comment type="caution">
    <text evidence="2">The sequence shown here is derived from an EMBL/GenBank/DDBJ whole genome shotgun (WGS) entry which is preliminary data.</text>
</comment>
<sequence length="169" mass="19334">MYEVRACKLRERPASATQKFSEYPRRFPRARYHTTSDYGNSESFLPWLRSRRPRTSTCLISFPPSLLFPIMFTISVLVTHLNLISIRHSVSTAFGCCQIFRFSINKLPSVTRFHVHREGAVPRRRYKLRGSPNSTGRDLVNLGAMRDRSCAYCSVSAELMDAVRDVVAG</sequence>
<dbReference type="EMBL" id="BGZK01000307">
    <property type="protein sequence ID" value="GBP35675.1"/>
    <property type="molecule type" value="Genomic_DNA"/>
</dbReference>
<dbReference type="Proteomes" id="UP000299102">
    <property type="component" value="Unassembled WGS sequence"/>
</dbReference>
<dbReference type="AlphaFoldDB" id="A0A4C1VDH8"/>
<gene>
    <name evidence="2" type="ORF">EVAR_75000_1</name>
</gene>
<name>A0A4C1VDH8_EUMVA</name>
<accession>A0A4C1VDH8</accession>
<keyword evidence="1" id="KW-0812">Transmembrane</keyword>
<organism evidence="2 3">
    <name type="scientific">Eumeta variegata</name>
    <name type="common">Bagworm moth</name>
    <name type="synonym">Eumeta japonica</name>
    <dbReference type="NCBI Taxonomy" id="151549"/>
    <lineage>
        <taxon>Eukaryota</taxon>
        <taxon>Metazoa</taxon>
        <taxon>Ecdysozoa</taxon>
        <taxon>Arthropoda</taxon>
        <taxon>Hexapoda</taxon>
        <taxon>Insecta</taxon>
        <taxon>Pterygota</taxon>
        <taxon>Neoptera</taxon>
        <taxon>Endopterygota</taxon>
        <taxon>Lepidoptera</taxon>
        <taxon>Glossata</taxon>
        <taxon>Ditrysia</taxon>
        <taxon>Tineoidea</taxon>
        <taxon>Psychidae</taxon>
        <taxon>Oiketicinae</taxon>
        <taxon>Eumeta</taxon>
    </lineage>
</organism>
<proteinExistence type="predicted"/>
<keyword evidence="3" id="KW-1185">Reference proteome</keyword>
<evidence type="ECO:0000313" key="3">
    <source>
        <dbReference type="Proteomes" id="UP000299102"/>
    </source>
</evidence>